<feature type="transmembrane region" description="Helical" evidence="1">
    <location>
        <begin position="12"/>
        <end position="31"/>
    </location>
</feature>
<evidence type="ECO:0000313" key="3">
    <source>
        <dbReference type="Proteomes" id="UP001183643"/>
    </source>
</evidence>
<comment type="caution">
    <text evidence="2">The sequence shown here is derived from an EMBL/GenBank/DDBJ whole genome shotgun (WGS) entry which is preliminary data.</text>
</comment>
<dbReference type="AlphaFoldDB" id="A0AAE3YPL1"/>
<evidence type="ECO:0000256" key="1">
    <source>
        <dbReference type="SAM" id="Phobius"/>
    </source>
</evidence>
<reference evidence="2" key="1">
    <citation type="submission" date="2023-07" db="EMBL/GenBank/DDBJ databases">
        <title>Sequencing the genomes of 1000 actinobacteria strains.</title>
        <authorList>
            <person name="Klenk H.-P."/>
        </authorList>
    </citation>
    <scope>NUCLEOTIDE SEQUENCE</scope>
    <source>
        <strain evidence="2">DSM 44707</strain>
    </source>
</reference>
<gene>
    <name evidence="2" type="ORF">J2S41_004118</name>
</gene>
<proteinExistence type="predicted"/>
<accession>A0AAE3YPL1</accession>
<evidence type="ECO:0000313" key="2">
    <source>
        <dbReference type="EMBL" id="MDR7277340.1"/>
    </source>
</evidence>
<protein>
    <submittedName>
        <fullName evidence="2">Uncharacterized protein</fullName>
    </submittedName>
</protein>
<feature type="transmembrane region" description="Helical" evidence="1">
    <location>
        <begin position="43"/>
        <end position="61"/>
    </location>
</feature>
<keyword evidence="1" id="KW-0812">Transmembrane</keyword>
<dbReference type="EMBL" id="JAVDYB010000001">
    <property type="protein sequence ID" value="MDR7277340.1"/>
    <property type="molecule type" value="Genomic_DNA"/>
</dbReference>
<keyword evidence="1" id="KW-1133">Transmembrane helix</keyword>
<sequence>MREGPYGKRAMWALAGVCVLLSVPLLAYGIVMVTGGRSGGWSLVWVAVACLGVVAIFGPLARRRGRM</sequence>
<name>A0AAE3YPL1_9ACTN</name>
<dbReference type="Proteomes" id="UP001183643">
    <property type="component" value="Unassembled WGS sequence"/>
</dbReference>
<dbReference type="RefSeq" id="WP_310369571.1">
    <property type="nucleotide sequence ID" value="NZ_JAVDYB010000001.1"/>
</dbReference>
<keyword evidence="3" id="KW-1185">Reference proteome</keyword>
<keyword evidence="1" id="KW-0472">Membrane</keyword>
<organism evidence="2 3">
    <name type="scientific">Catenuloplanes atrovinosus</name>
    <dbReference type="NCBI Taxonomy" id="137266"/>
    <lineage>
        <taxon>Bacteria</taxon>
        <taxon>Bacillati</taxon>
        <taxon>Actinomycetota</taxon>
        <taxon>Actinomycetes</taxon>
        <taxon>Micromonosporales</taxon>
        <taxon>Micromonosporaceae</taxon>
        <taxon>Catenuloplanes</taxon>
    </lineage>
</organism>